<dbReference type="Proteomes" id="UP000789524">
    <property type="component" value="Unassembled WGS sequence"/>
</dbReference>
<proteinExistence type="predicted"/>
<keyword evidence="2" id="KW-1185">Reference proteome</keyword>
<dbReference type="AlphaFoldDB" id="A0A8J2QXF7"/>
<organism evidence="1 2">
    <name type="scientific">Danaus chrysippus</name>
    <name type="common">African queen</name>
    <dbReference type="NCBI Taxonomy" id="151541"/>
    <lineage>
        <taxon>Eukaryota</taxon>
        <taxon>Metazoa</taxon>
        <taxon>Ecdysozoa</taxon>
        <taxon>Arthropoda</taxon>
        <taxon>Hexapoda</taxon>
        <taxon>Insecta</taxon>
        <taxon>Pterygota</taxon>
        <taxon>Neoptera</taxon>
        <taxon>Endopterygota</taxon>
        <taxon>Lepidoptera</taxon>
        <taxon>Glossata</taxon>
        <taxon>Ditrysia</taxon>
        <taxon>Papilionoidea</taxon>
        <taxon>Nymphalidae</taxon>
        <taxon>Danainae</taxon>
        <taxon>Danaini</taxon>
        <taxon>Danaina</taxon>
        <taxon>Danaus</taxon>
        <taxon>Anosia</taxon>
    </lineage>
</organism>
<name>A0A8J2QXF7_9NEOP</name>
<gene>
    <name evidence="1" type="ORF">DCHRY22_LOCUS9649</name>
</gene>
<accession>A0A8J2QXF7</accession>
<protein>
    <submittedName>
        <fullName evidence="1">(African queen) hypothetical protein</fullName>
    </submittedName>
</protein>
<evidence type="ECO:0000313" key="2">
    <source>
        <dbReference type="Proteomes" id="UP000789524"/>
    </source>
</evidence>
<comment type="caution">
    <text evidence="1">The sequence shown here is derived from an EMBL/GenBank/DDBJ whole genome shotgun (WGS) entry which is preliminary data.</text>
</comment>
<sequence>MVDPSVAGFVNKLMEFTSRSYSEAKVLPSLFAPKQTNEYGMSFERPKLKSAADPAHMYVVSGCDVVDQRLRVSDV</sequence>
<evidence type="ECO:0000313" key="1">
    <source>
        <dbReference type="EMBL" id="CAG9571158.1"/>
    </source>
</evidence>
<dbReference type="EMBL" id="CAKASE010000066">
    <property type="protein sequence ID" value="CAG9571158.1"/>
    <property type="molecule type" value="Genomic_DNA"/>
</dbReference>
<reference evidence="1" key="1">
    <citation type="submission" date="2021-09" db="EMBL/GenBank/DDBJ databases">
        <authorList>
            <person name="Martin H S."/>
        </authorList>
    </citation>
    <scope>NUCLEOTIDE SEQUENCE</scope>
</reference>